<dbReference type="AlphaFoldDB" id="Q2GDY6"/>
<protein>
    <submittedName>
        <fullName evidence="1">Uncharacterized protein</fullName>
    </submittedName>
</protein>
<keyword evidence="2" id="KW-1185">Reference proteome</keyword>
<dbReference type="KEGG" id="nse:NSE_0424"/>
<dbReference type="HOGENOM" id="CLU_2634467_0_0_5"/>
<proteinExistence type="predicted"/>
<name>Q2GDY6_EHRS3</name>
<dbReference type="EMBL" id="CP000237">
    <property type="protein sequence ID" value="ABD45848.1"/>
    <property type="molecule type" value="Genomic_DNA"/>
</dbReference>
<sequence>MQPVQTEELQGLLSPSREKGFLKVSSLSFRLEKEDVTLIIKFFFYLSIVVTSDFSLQSLQLCIQNNFINLARSEFWR</sequence>
<accession>Q2GDY6</accession>
<reference evidence="1 2" key="1">
    <citation type="journal article" date="2006" name="PLoS Genet.">
        <title>Comparative genomics of emerging human ehrlichiosis agents.</title>
        <authorList>
            <person name="Dunning Hotopp J.C."/>
            <person name="Lin M."/>
            <person name="Madupu R."/>
            <person name="Crabtree J."/>
            <person name="Angiuoli S.V."/>
            <person name="Eisen J.A."/>
            <person name="Seshadri R."/>
            <person name="Ren Q."/>
            <person name="Wu M."/>
            <person name="Utterback T.R."/>
            <person name="Smith S."/>
            <person name="Lewis M."/>
            <person name="Khouri H."/>
            <person name="Zhang C."/>
            <person name="Niu H."/>
            <person name="Lin Q."/>
            <person name="Ohashi N."/>
            <person name="Zhi N."/>
            <person name="Nelson W."/>
            <person name="Brinkac L.M."/>
            <person name="Dodson R.J."/>
            <person name="Rosovitz M.J."/>
            <person name="Sundaram J."/>
            <person name="Daugherty S.C."/>
            <person name="Davidsen T."/>
            <person name="Durkin A.S."/>
            <person name="Gwinn M."/>
            <person name="Haft D.H."/>
            <person name="Selengut J.D."/>
            <person name="Sullivan S.A."/>
            <person name="Zafar N."/>
            <person name="Zhou L."/>
            <person name="Benahmed F."/>
            <person name="Forberger H."/>
            <person name="Halpin R."/>
            <person name="Mulligan S."/>
            <person name="Robinson J."/>
            <person name="White O."/>
            <person name="Rikihisa Y."/>
            <person name="Tettelin H."/>
        </authorList>
    </citation>
    <scope>NUCLEOTIDE SEQUENCE [LARGE SCALE GENOMIC DNA]</scope>
    <source>
        <strain evidence="2">ATCC VR-367 / Miyayama</strain>
    </source>
</reference>
<evidence type="ECO:0000313" key="1">
    <source>
        <dbReference type="EMBL" id="ABD45848.1"/>
    </source>
</evidence>
<dbReference type="STRING" id="222891.NSE_0424"/>
<organism evidence="1 2">
    <name type="scientific">Ehrlichia sennetsu (strain ATCC VR-367 / Miyayama)</name>
    <name type="common">Neorickettsia sennetsu</name>
    <dbReference type="NCBI Taxonomy" id="222891"/>
    <lineage>
        <taxon>Bacteria</taxon>
        <taxon>Pseudomonadati</taxon>
        <taxon>Pseudomonadota</taxon>
        <taxon>Alphaproteobacteria</taxon>
        <taxon>Rickettsiales</taxon>
        <taxon>Anaplasmataceae</taxon>
        <taxon>Ehrlichia</taxon>
    </lineage>
</organism>
<evidence type="ECO:0000313" key="2">
    <source>
        <dbReference type="Proteomes" id="UP000001942"/>
    </source>
</evidence>
<dbReference type="Proteomes" id="UP000001942">
    <property type="component" value="Chromosome"/>
</dbReference>
<gene>
    <name evidence="1" type="ordered locus">NSE_0424</name>
</gene>